<comment type="caution">
    <text evidence="1">The sequence shown here is derived from an EMBL/GenBank/DDBJ whole genome shotgun (WGS) entry which is preliminary data.</text>
</comment>
<evidence type="ECO:0000313" key="2">
    <source>
        <dbReference type="Proteomes" id="UP000801492"/>
    </source>
</evidence>
<name>A0A8K0G140_IGNLU</name>
<organism evidence="1 2">
    <name type="scientific">Ignelater luminosus</name>
    <name type="common">Cucubano</name>
    <name type="synonym">Pyrophorus luminosus</name>
    <dbReference type="NCBI Taxonomy" id="2038154"/>
    <lineage>
        <taxon>Eukaryota</taxon>
        <taxon>Metazoa</taxon>
        <taxon>Ecdysozoa</taxon>
        <taxon>Arthropoda</taxon>
        <taxon>Hexapoda</taxon>
        <taxon>Insecta</taxon>
        <taxon>Pterygota</taxon>
        <taxon>Neoptera</taxon>
        <taxon>Endopterygota</taxon>
        <taxon>Coleoptera</taxon>
        <taxon>Polyphaga</taxon>
        <taxon>Elateriformia</taxon>
        <taxon>Elateroidea</taxon>
        <taxon>Elateridae</taxon>
        <taxon>Agrypninae</taxon>
        <taxon>Pyrophorini</taxon>
        <taxon>Ignelater</taxon>
    </lineage>
</organism>
<evidence type="ECO:0000313" key="1">
    <source>
        <dbReference type="EMBL" id="KAF2881864.1"/>
    </source>
</evidence>
<dbReference type="OrthoDB" id="6779180at2759"/>
<gene>
    <name evidence="1" type="ORF">ILUMI_24314</name>
</gene>
<dbReference type="EMBL" id="VTPC01090691">
    <property type="protein sequence ID" value="KAF2881864.1"/>
    <property type="molecule type" value="Genomic_DNA"/>
</dbReference>
<proteinExistence type="predicted"/>
<sequence length="112" mass="12870">MSIIFKTPEAYVHCFSEEIEADILALSPEVDEQTERFDGDLTEMPVKSVQQSLLLSFREIEAQVGVSLWAVQYTLKRFEFTGSNNDRLYPGKPLVITEAEDKYIYRSNEQEG</sequence>
<accession>A0A8K0G140</accession>
<reference evidence="1" key="1">
    <citation type="submission" date="2019-08" db="EMBL/GenBank/DDBJ databases">
        <title>The genome of the North American firefly Photinus pyralis.</title>
        <authorList>
            <consortium name="Photinus pyralis genome working group"/>
            <person name="Fallon T.R."/>
            <person name="Sander Lower S.E."/>
            <person name="Weng J.-K."/>
        </authorList>
    </citation>
    <scope>NUCLEOTIDE SEQUENCE</scope>
    <source>
        <strain evidence="1">TRF0915ILg1</strain>
        <tissue evidence="1">Whole body</tissue>
    </source>
</reference>
<keyword evidence="2" id="KW-1185">Reference proteome</keyword>
<protein>
    <submittedName>
        <fullName evidence="1">Uncharacterized protein</fullName>
    </submittedName>
</protein>
<dbReference type="AlphaFoldDB" id="A0A8K0G140"/>
<dbReference type="Proteomes" id="UP000801492">
    <property type="component" value="Unassembled WGS sequence"/>
</dbReference>